<protein>
    <submittedName>
        <fullName evidence="3">(pine wood nematode) hypothetical protein</fullName>
    </submittedName>
</protein>
<name>A0A1I7RIX8_BURXY</name>
<dbReference type="Proteomes" id="UP000095284">
    <property type="component" value="Unplaced"/>
</dbReference>
<dbReference type="InterPro" id="IPR053014">
    <property type="entry name" value="Cuticle_assoc_divergent"/>
</dbReference>
<evidence type="ECO:0000313" key="3">
    <source>
        <dbReference type="EMBL" id="CAD5228555.1"/>
    </source>
</evidence>
<dbReference type="SUPFAM" id="SSF57362">
    <property type="entry name" value="BPTI-like"/>
    <property type="match status" value="2"/>
</dbReference>
<feature type="domain" description="BPTI/Kunitz inhibitor" evidence="2">
    <location>
        <begin position="139"/>
        <end position="192"/>
    </location>
</feature>
<dbReference type="EMBL" id="CAJFDI010000004">
    <property type="protein sequence ID" value="CAD5228555.1"/>
    <property type="molecule type" value="Genomic_DNA"/>
</dbReference>
<organism evidence="5 7">
    <name type="scientific">Bursaphelenchus xylophilus</name>
    <name type="common">Pinewood nematode worm</name>
    <name type="synonym">Aphelenchoides xylophilus</name>
    <dbReference type="NCBI Taxonomy" id="6326"/>
    <lineage>
        <taxon>Eukaryota</taxon>
        <taxon>Metazoa</taxon>
        <taxon>Ecdysozoa</taxon>
        <taxon>Nematoda</taxon>
        <taxon>Chromadorea</taxon>
        <taxon>Rhabditida</taxon>
        <taxon>Tylenchina</taxon>
        <taxon>Tylenchomorpha</taxon>
        <taxon>Aphelenchoidea</taxon>
        <taxon>Aphelenchoididae</taxon>
        <taxon>Bursaphelenchus</taxon>
    </lineage>
</organism>
<dbReference type="Proteomes" id="UP000582659">
    <property type="component" value="Unassembled WGS sequence"/>
</dbReference>
<keyword evidence="1" id="KW-0732">Signal</keyword>
<dbReference type="PRINTS" id="PR00759">
    <property type="entry name" value="BASICPTASE"/>
</dbReference>
<evidence type="ECO:0000313" key="6">
    <source>
        <dbReference type="Proteomes" id="UP000659654"/>
    </source>
</evidence>
<feature type="chain" id="PRO_5036308592" evidence="1">
    <location>
        <begin position="21"/>
        <end position="195"/>
    </location>
</feature>
<accession>A0A1I7RIX8</accession>
<evidence type="ECO:0000259" key="2">
    <source>
        <dbReference type="PROSITE" id="PS50279"/>
    </source>
</evidence>
<dbReference type="Pfam" id="PF00014">
    <property type="entry name" value="Kunitz_BPTI"/>
    <property type="match status" value="2"/>
</dbReference>
<dbReference type="PROSITE" id="PS00280">
    <property type="entry name" value="BPTI_KUNITZ_1"/>
    <property type="match status" value="1"/>
</dbReference>
<dbReference type="GO" id="GO:0004867">
    <property type="term" value="F:serine-type endopeptidase inhibitor activity"/>
    <property type="evidence" value="ECO:0007669"/>
    <property type="project" value="InterPro"/>
</dbReference>
<proteinExistence type="predicted"/>
<dbReference type="InterPro" id="IPR006150">
    <property type="entry name" value="Cys_repeat_1"/>
</dbReference>
<reference evidence="7" key="1">
    <citation type="submission" date="2016-11" db="UniProtKB">
        <authorList>
            <consortium name="WormBaseParasite"/>
        </authorList>
    </citation>
    <scope>IDENTIFICATION</scope>
</reference>
<dbReference type="OrthoDB" id="5950222at2759"/>
<evidence type="ECO:0000313" key="7">
    <source>
        <dbReference type="WBParaSite" id="BXY_0066000.1"/>
    </source>
</evidence>
<dbReference type="eggNOG" id="KOG4295">
    <property type="taxonomic scope" value="Eukaryota"/>
</dbReference>
<dbReference type="PROSITE" id="PS50279">
    <property type="entry name" value="BPTI_KUNITZ_2"/>
    <property type="match status" value="2"/>
</dbReference>
<evidence type="ECO:0000313" key="4">
    <source>
        <dbReference type="EMBL" id="CAG9119164.1"/>
    </source>
</evidence>
<dbReference type="AlphaFoldDB" id="A0A1I7RIX8"/>
<evidence type="ECO:0000256" key="1">
    <source>
        <dbReference type="SAM" id="SignalP"/>
    </source>
</evidence>
<dbReference type="InterPro" id="IPR002223">
    <property type="entry name" value="Kunitz_BPTI"/>
</dbReference>
<gene>
    <name evidence="3" type="ORF">BXYJ_LOCUS10503</name>
</gene>
<dbReference type="InterPro" id="IPR036880">
    <property type="entry name" value="Kunitz_BPTI_sf"/>
</dbReference>
<dbReference type="Gene3D" id="4.10.410.10">
    <property type="entry name" value="Pancreatic trypsin inhibitor Kunitz domain"/>
    <property type="match status" value="2"/>
</dbReference>
<dbReference type="SMART" id="SM00289">
    <property type="entry name" value="WR1"/>
    <property type="match status" value="1"/>
</dbReference>
<evidence type="ECO:0000313" key="5">
    <source>
        <dbReference type="Proteomes" id="UP000095284"/>
    </source>
</evidence>
<dbReference type="EMBL" id="CAJFCV020000004">
    <property type="protein sequence ID" value="CAG9119164.1"/>
    <property type="molecule type" value="Genomic_DNA"/>
</dbReference>
<dbReference type="WBParaSite" id="BXY_0066000.1">
    <property type="protein sequence ID" value="BXY_0066000.1"/>
    <property type="gene ID" value="BXY_0066000"/>
</dbReference>
<sequence length="195" mass="21313">MNGQFLTLALLAVAVGLSYQQEECLLPRDKGDSSCGESGGLRFYFDLRTKHCQPFRYDGCNGNGNRFTSSSECKTKCSGVSADAADAANAHKMVVDVPKCDGGVRAAVDENSKAISCDKCPSKHKCVQGLCCPNKEAVCEVNYDTGKYAFAGSHTPRYFYDKSVDNCLLFTYYGVLGNGNNFETYNECIKFCKKN</sequence>
<dbReference type="PANTHER" id="PTHR46339">
    <property type="entry name" value="PROTEIN CBG15282-RELATED"/>
    <property type="match status" value="1"/>
</dbReference>
<keyword evidence="6" id="KW-1185">Reference proteome</keyword>
<dbReference type="Proteomes" id="UP000659654">
    <property type="component" value="Unassembled WGS sequence"/>
</dbReference>
<dbReference type="InterPro" id="IPR020901">
    <property type="entry name" value="Prtase_inh_Kunz-CS"/>
</dbReference>
<reference evidence="4" key="2">
    <citation type="submission" date="2020-08" db="EMBL/GenBank/DDBJ databases">
        <authorList>
            <person name="Kikuchi T."/>
        </authorList>
    </citation>
    <scope>NUCLEOTIDE SEQUENCE</scope>
    <source>
        <strain evidence="3">Ka4C1</strain>
    </source>
</reference>
<dbReference type="CDD" id="cd00109">
    <property type="entry name" value="Kunitz-type"/>
    <property type="match status" value="2"/>
</dbReference>
<feature type="domain" description="BPTI/Kunitz inhibitor" evidence="2">
    <location>
        <begin position="24"/>
        <end position="77"/>
    </location>
</feature>
<dbReference type="SMR" id="A0A1I7RIX8"/>
<dbReference type="SMART" id="SM00131">
    <property type="entry name" value="KU"/>
    <property type="match status" value="2"/>
</dbReference>
<feature type="signal peptide" evidence="1">
    <location>
        <begin position="1"/>
        <end position="20"/>
    </location>
</feature>